<dbReference type="AlphaFoldDB" id="A0A5C5Z535"/>
<sequence length="76" mass="8143">MTKPRPCVKTMLGDSEAVVESDIERVVAKTSHQVIAFEAGSVFGDPFLEGVAVRWAVAPVVPTAVVVSIDTKFDQI</sequence>
<organism evidence="1 2">
    <name type="scientific">Novipirellula herctigrandis</name>
    <dbReference type="NCBI Taxonomy" id="2527986"/>
    <lineage>
        <taxon>Bacteria</taxon>
        <taxon>Pseudomonadati</taxon>
        <taxon>Planctomycetota</taxon>
        <taxon>Planctomycetia</taxon>
        <taxon>Pirellulales</taxon>
        <taxon>Pirellulaceae</taxon>
        <taxon>Novipirellula</taxon>
    </lineage>
</organism>
<comment type="caution">
    <text evidence="1">The sequence shown here is derived from an EMBL/GenBank/DDBJ whole genome shotgun (WGS) entry which is preliminary data.</text>
</comment>
<keyword evidence="2" id="KW-1185">Reference proteome</keyword>
<dbReference type="EMBL" id="SJPJ01000001">
    <property type="protein sequence ID" value="TWT81673.1"/>
    <property type="molecule type" value="Genomic_DNA"/>
</dbReference>
<evidence type="ECO:0000313" key="2">
    <source>
        <dbReference type="Proteomes" id="UP000315010"/>
    </source>
</evidence>
<gene>
    <name evidence="1" type="ORF">CA13_31260</name>
</gene>
<name>A0A5C5Z535_9BACT</name>
<accession>A0A5C5Z535</accession>
<proteinExistence type="predicted"/>
<evidence type="ECO:0000313" key="1">
    <source>
        <dbReference type="EMBL" id="TWT81673.1"/>
    </source>
</evidence>
<dbReference type="Proteomes" id="UP000315010">
    <property type="component" value="Unassembled WGS sequence"/>
</dbReference>
<reference evidence="1 2" key="1">
    <citation type="submission" date="2019-02" db="EMBL/GenBank/DDBJ databases">
        <title>Deep-cultivation of Planctomycetes and their phenomic and genomic characterization uncovers novel biology.</title>
        <authorList>
            <person name="Wiegand S."/>
            <person name="Jogler M."/>
            <person name="Boedeker C."/>
            <person name="Pinto D."/>
            <person name="Vollmers J."/>
            <person name="Rivas-Marin E."/>
            <person name="Kohn T."/>
            <person name="Peeters S.H."/>
            <person name="Heuer A."/>
            <person name="Rast P."/>
            <person name="Oberbeckmann S."/>
            <person name="Bunk B."/>
            <person name="Jeske O."/>
            <person name="Meyerdierks A."/>
            <person name="Storesund J.E."/>
            <person name="Kallscheuer N."/>
            <person name="Luecker S."/>
            <person name="Lage O.M."/>
            <person name="Pohl T."/>
            <person name="Merkel B.J."/>
            <person name="Hornburger P."/>
            <person name="Mueller R.-W."/>
            <person name="Bruemmer F."/>
            <person name="Labrenz M."/>
            <person name="Spormann A.M."/>
            <person name="Op Den Camp H."/>
            <person name="Overmann J."/>
            <person name="Amann R."/>
            <person name="Jetten M.S.M."/>
            <person name="Mascher T."/>
            <person name="Medema M.H."/>
            <person name="Devos D.P."/>
            <person name="Kaster A.-K."/>
            <person name="Ovreas L."/>
            <person name="Rohde M."/>
            <person name="Galperin M.Y."/>
            <person name="Jogler C."/>
        </authorList>
    </citation>
    <scope>NUCLEOTIDE SEQUENCE [LARGE SCALE GENOMIC DNA]</scope>
    <source>
        <strain evidence="1 2">CA13</strain>
    </source>
</reference>
<protein>
    <submittedName>
        <fullName evidence="1">Uncharacterized protein</fullName>
    </submittedName>
</protein>